<reference evidence="2 3" key="1">
    <citation type="submission" date="2015-04" db="EMBL/GenBank/DDBJ databases">
        <title>Taxonomic description and genome sequence of Salinicoccus sediminis sp. nov., a novel hyper halotolerant bacterium isolated from marine sediment.</title>
        <authorList>
            <person name="Mathan Kumar R."/>
            <person name="Kaur G."/>
            <person name="Kumar N."/>
            <person name="Kumar A."/>
            <person name="Singh N.K."/>
            <person name="Kaur N."/>
            <person name="Mayilraj S."/>
        </authorList>
    </citation>
    <scope>NUCLEOTIDE SEQUENCE [LARGE SCALE GENOMIC DNA]</scope>
    <source>
        <strain evidence="2 3">SV-16</strain>
    </source>
</reference>
<dbReference type="SUPFAM" id="SSF53756">
    <property type="entry name" value="UDP-Glycosyltransferase/glycogen phosphorylase"/>
    <property type="match status" value="1"/>
</dbReference>
<evidence type="ECO:0000259" key="1">
    <source>
        <dbReference type="Pfam" id="PF00534"/>
    </source>
</evidence>
<organism evidence="2 3">
    <name type="scientific">Salinicoccus sediminis</name>
    <dbReference type="NCBI Taxonomy" id="1432562"/>
    <lineage>
        <taxon>Bacteria</taxon>
        <taxon>Bacillati</taxon>
        <taxon>Bacillota</taxon>
        <taxon>Bacilli</taxon>
        <taxon>Bacillales</taxon>
        <taxon>Staphylococcaceae</taxon>
        <taxon>Salinicoccus</taxon>
    </lineage>
</organism>
<sequence length="391" mass="45604">MKILLITQNFYPEIGSGANRFKNLYIQLSKKHDVKVVTTIPSYPNERMYNDEKYWNDDEITHSNDILRIPMRIDKQSKSMYSRVGYYLELAYKVRHFIKSYQREFDVIYVTSPNIFLPWATFFFQKQISSVTKVLEIRDLWPDSVKDIEKLPVDRFWGTLKFLEKRMYKKADKIVINNEGFREHILSMTPGKPIFFLPNAFNNGEIDFHPPSSDFKVIYTGNIGHAQSYHQLTEVSELLEKEQIHFNIIAYGANAPEFKEFIEDNNFKYINVYGEKTRDECLHLIRQHNVQLSLLKETDVFLNVLPGKVIDGIGCGVPVVTNLGGFTNALINDNDVGIAVEKGSSEQIVEAIIKIKGNYELEAQFRENAKKLLNEKFLWENNTEELSRFIR</sequence>
<dbReference type="InterPro" id="IPR001296">
    <property type="entry name" value="Glyco_trans_1"/>
</dbReference>
<accession>A0A0M2SGX6</accession>
<keyword evidence="3" id="KW-1185">Reference proteome</keyword>
<dbReference type="Proteomes" id="UP000034287">
    <property type="component" value="Unassembled WGS sequence"/>
</dbReference>
<comment type="caution">
    <text evidence="2">The sequence shown here is derived from an EMBL/GenBank/DDBJ whole genome shotgun (WGS) entry which is preliminary data.</text>
</comment>
<dbReference type="STRING" id="1432562.WN59_10265"/>
<dbReference type="PANTHER" id="PTHR45947:SF3">
    <property type="entry name" value="SULFOQUINOVOSYL TRANSFERASE SQD2"/>
    <property type="match status" value="1"/>
</dbReference>
<evidence type="ECO:0000313" key="3">
    <source>
        <dbReference type="Proteomes" id="UP000034287"/>
    </source>
</evidence>
<gene>
    <name evidence="2" type="ORF">WN59_10265</name>
</gene>
<dbReference type="PANTHER" id="PTHR45947">
    <property type="entry name" value="SULFOQUINOVOSYL TRANSFERASE SQD2"/>
    <property type="match status" value="1"/>
</dbReference>
<dbReference type="Pfam" id="PF00534">
    <property type="entry name" value="Glycos_transf_1"/>
    <property type="match status" value="1"/>
</dbReference>
<dbReference type="PATRIC" id="fig|1432562.3.peg.2038"/>
<name>A0A0M2SGX6_9STAP</name>
<dbReference type="RefSeq" id="WP_017548099.1">
    <property type="nucleotide sequence ID" value="NZ_LAYZ01000024.1"/>
</dbReference>
<dbReference type="CDD" id="cd03794">
    <property type="entry name" value="GT4_WbuB-like"/>
    <property type="match status" value="1"/>
</dbReference>
<dbReference type="AlphaFoldDB" id="A0A0M2SGX6"/>
<dbReference type="Gene3D" id="3.40.50.2000">
    <property type="entry name" value="Glycogen Phosphorylase B"/>
    <property type="match status" value="2"/>
</dbReference>
<dbReference type="EMBL" id="LAYZ01000024">
    <property type="protein sequence ID" value="KKK33974.1"/>
    <property type="molecule type" value="Genomic_DNA"/>
</dbReference>
<proteinExistence type="predicted"/>
<keyword evidence="2" id="KW-0808">Transferase</keyword>
<evidence type="ECO:0000313" key="2">
    <source>
        <dbReference type="EMBL" id="KKK33974.1"/>
    </source>
</evidence>
<dbReference type="InterPro" id="IPR050194">
    <property type="entry name" value="Glycosyltransferase_grp1"/>
</dbReference>
<protein>
    <submittedName>
        <fullName evidence="2">Group 1 family glycosyl transferase</fullName>
    </submittedName>
</protein>
<dbReference type="GO" id="GO:0016758">
    <property type="term" value="F:hexosyltransferase activity"/>
    <property type="evidence" value="ECO:0007669"/>
    <property type="project" value="TreeGrafter"/>
</dbReference>
<feature type="domain" description="Glycosyl transferase family 1" evidence="1">
    <location>
        <begin position="211"/>
        <end position="371"/>
    </location>
</feature>
<dbReference type="OrthoDB" id="9811902at2"/>